<dbReference type="GO" id="GO:0016787">
    <property type="term" value="F:hydrolase activity"/>
    <property type="evidence" value="ECO:0007669"/>
    <property type="project" value="UniProtKB-KW"/>
</dbReference>
<dbReference type="Gene3D" id="3.40.710.10">
    <property type="entry name" value="DD-peptidase/beta-lactamase superfamily"/>
    <property type="match status" value="1"/>
</dbReference>
<dbReference type="EMBL" id="BAAAHQ010000004">
    <property type="protein sequence ID" value="GAA0917401.1"/>
    <property type="molecule type" value="Genomic_DNA"/>
</dbReference>
<proteinExistence type="predicted"/>
<name>A0ABP3Z8U5_9ACTN</name>
<organism evidence="2 3">
    <name type="scientific">Nonomuraea longicatena</name>
    <dbReference type="NCBI Taxonomy" id="83682"/>
    <lineage>
        <taxon>Bacteria</taxon>
        <taxon>Bacillati</taxon>
        <taxon>Actinomycetota</taxon>
        <taxon>Actinomycetes</taxon>
        <taxon>Streptosporangiales</taxon>
        <taxon>Streptosporangiaceae</taxon>
        <taxon>Nonomuraea</taxon>
    </lineage>
</organism>
<keyword evidence="2" id="KW-0378">Hydrolase</keyword>
<gene>
    <name evidence="2" type="ORF">GCM10009560_13380</name>
</gene>
<dbReference type="InterPro" id="IPR012338">
    <property type="entry name" value="Beta-lactam/transpept-like"/>
</dbReference>
<sequence length="394" mass="41329">MTVQVEGTVADGYEPVREAFEAAVGAEGQESADCCVYVEGECVVDLRSGRRAGDVQCVFSATKGAVAACANLLVERGLLDLDAPVVRYWPEFGAAGKSATRVRWLLEHKAGVLAPDVTLSAREVGDWDAVCAALAAATPAWEPGTAYGYHAQSYGWLVGEVVRRVDGRGLAEFFSQEIAVPAGADFTLGLPEDGGSRLIEVIPAHFPPDLSGYGPHDVGPPSEMDLSQYVGPHADVAVTFNGALPEDALSLPRDPVLRGLPIAASNGYTDARGLARLYAWLLTALSAHTLRDLTSSRTEGPDVVLSAPAMAIEQHFSRGFEVLSPGLDGSGDAAFGHHGLGCATAFADPARRLAFGFTASTSYLGPPGSDSRVQRLTRALSACVPPTGINRTHT</sequence>
<protein>
    <submittedName>
        <fullName evidence="2">Serine hydrolase domain-containing protein</fullName>
    </submittedName>
</protein>
<evidence type="ECO:0000313" key="2">
    <source>
        <dbReference type="EMBL" id="GAA0917401.1"/>
    </source>
</evidence>
<dbReference type="Pfam" id="PF00144">
    <property type="entry name" value="Beta-lactamase"/>
    <property type="match status" value="1"/>
</dbReference>
<keyword evidence="3" id="KW-1185">Reference proteome</keyword>
<dbReference type="Proteomes" id="UP001501578">
    <property type="component" value="Unassembled WGS sequence"/>
</dbReference>
<dbReference type="InterPro" id="IPR052907">
    <property type="entry name" value="Beta-lactamase/esterase"/>
</dbReference>
<reference evidence="3" key="1">
    <citation type="journal article" date="2019" name="Int. J. Syst. Evol. Microbiol.">
        <title>The Global Catalogue of Microorganisms (GCM) 10K type strain sequencing project: providing services to taxonomists for standard genome sequencing and annotation.</title>
        <authorList>
            <consortium name="The Broad Institute Genomics Platform"/>
            <consortium name="The Broad Institute Genome Sequencing Center for Infectious Disease"/>
            <person name="Wu L."/>
            <person name="Ma J."/>
        </authorList>
    </citation>
    <scope>NUCLEOTIDE SEQUENCE [LARGE SCALE GENOMIC DNA]</scope>
    <source>
        <strain evidence="3">JCM 11136</strain>
    </source>
</reference>
<evidence type="ECO:0000313" key="3">
    <source>
        <dbReference type="Proteomes" id="UP001501578"/>
    </source>
</evidence>
<evidence type="ECO:0000259" key="1">
    <source>
        <dbReference type="Pfam" id="PF00144"/>
    </source>
</evidence>
<dbReference type="PANTHER" id="PTHR43319:SF3">
    <property type="entry name" value="BETA-LACTAMASE-RELATED DOMAIN-CONTAINING PROTEIN"/>
    <property type="match status" value="1"/>
</dbReference>
<comment type="caution">
    <text evidence="2">The sequence shown here is derived from an EMBL/GenBank/DDBJ whole genome shotgun (WGS) entry which is preliminary data.</text>
</comment>
<accession>A0ABP3Z8U5</accession>
<dbReference type="InterPro" id="IPR001466">
    <property type="entry name" value="Beta-lactam-related"/>
</dbReference>
<feature type="domain" description="Beta-lactamase-related" evidence="1">
    <location>
        <begin position="18"/>
        <end position="370"/>
    </location>
</feature>
<dbReference type="PANTHER" id="PTHR43319">
    <property type="entry name" value="BETA-LACTAMASE-RELATED"/>
    <property type="match status" value="1"/>
</dbReference>
<dbReference type="SUPFAM" id="SSF56601">
    <property type="entry name" value="beta-lactamase/transpeptidase-like"/>
    <property type="match status" value="1"/>
</dbReference>
<dbReference type="RefSeq" id="WP_343948811.1">
    <property type="nucleotide sequence ID" value="NZ_BAAAHQ010000004.1"/>
</dbReference>